<sequence length="738" mass="84172">MQLLNRCISLRYRCLKRFLKIPGASTQSHAHFIDVLNGVYNTFVVHLKQMASSTDESTKTFTYKSTQNRFAELESKQEDEVEDLPDIYLPEPPCPPSATPARIRCTPEPDQEELIIRVLAFFEDMHDIRDEIVAIWERYKSRQIDLITASVTTNTALELLKKPNEDIVKHVLPAFGGDFRLVIAILYNILTMPHTGRLNRQIVNFNLINDNDILNTTIYDHLLLPLNQLLHGMSDVIVDGFAPIYRPGHYGQYNPNLDFHNVPVSQRWHQSQILICESFTDYFLLGNLGDRQGAIPSAPVVGDEKNTNLFFIDEITTEMSHFSKTKKPTLLLIIYCQIFVDINLVLGSDAKRGVSELVQGATDMLKTFDRRKQHEVQPPNGTWPKENEMIVDIFRHELDIWKTMTPQRQMYSIVPNHMSVQLSLFERDPMLCGLVLFRLRMKYQQLGLTLVNAYGAVLSTAHLYTACKNSGVEPGQPFPDWPDMNMVIELHGKEDIFGGKFPRTIDDSNASRHVFDEKKNLPSNLRNRKSKPPLASKSGPKGLEDHTQLLPLFLSKYVRDPSAGTTFSINTIDTLQTDVTMDRIKSEEDENSRFYSQNKTIIRHKRKHKSPKMSILQVLSILEAGLISESTSIRFDYISFHLRCLKVLKQVQLSAHDYFMMKIGPGYQENDSQLSFITGWILRFAANSGQAAEALGIKREGRNASLVQSRRLVDATRVIKEFLSKTGEGDTEIKKIGL</sequence>
<dbReference type="GeneID" id="91091545"/>
<dbReference type="Proteomes" id="UP001355207">
    <property type="component" value="Chromosome 1"/>
</dbReference>
<feature type="region of interest" description="Disordered" evidence="1">
    <location>
        <begin position="512"/>
        <end position="543"/>
    </location>
</feature>
<evidence type="ECO:0000256" key="1">
    <source>
        <dbReference type="SAM" id="MobiDB-lite"/>
    </source>
</evidence>
<dbReference type="Pfam" id="PF20253">
    <property type="entry name" value="DUF6604"/>
    <property type="match status" value="1"/>
</dbReference>
<name>A0AAX4JKR7_9TREE</name>
<proteinExistence type="predicted"/>
<keyword evidence="4" id="KW-1185">Reference proteome</keyword>
<protein>
    <recommendedName>
        <fullName evidence="2">DUF6604 domain-containing protein</fullName>
    </recommendedName>
</protein>
<dbReference type="RefSeq" id="XP_066072765.1">
    <property type="nucleotide sequence ID" value="XM_066216668.1"/>
</dbReference>
<evidence type="ECO:0000313" key="3">
    <source>
        <dbReference type="EMBL" id="WWC86002.1"/>
    </source>
</evidence>
<dbReference type="InterPro" id="IPR046539">
    <property type="entry name" value="DUF6604"/>
</dbReference>
<evidence type="ECO:0000313" key="4">
    <source>
        <dbReference type="Proteomes" id="UP001355207"/>
    </source>
</evidence>
<accession>A0AAX4JKR7</accession>
<dbReference type="PANTHER" id="PTHR38795:SF1">
    <property type="entry name" value="DUF6604 DOMAIN-CONTAINING PROTEIN"/>
    <property type="match status" value="1"/>
</dbReference>
<dbReference type="PANTHER" id="PTHR38795">
    <property type="entry name" value="DUF6604 DOMAIN-CONTAINING PROTEIN"/>
    <property type="match status" value="1"/>
</dbReference>
<feature type="domain" description="DUF6604" evidence="2">
    <location>
        <begin position="2"/>
        <end position="168"/>
    </location>
</feature>
<evidence type="ECO:0000259" key="2">
    <source>
        <dbReference type="Pfam" id="PF20253"/>
    </source>
</evidence>
<dbReference type="EMBL" id="CP144098">
    <property type="protein sequence ID" value="WWC86002.1"/>
    <property type="molecule type" value="Genomic_DNA"/>
</dbReference>
<dbReference type="AlphaFoldDB" id="A0AAX4JKR7"/>
<reference evidence="3 4" key="1">
    <citation type="submission" date="2024-01" db="EMBL/GenBank/DDBJ databases">
        <title>Comparative genomics of Cryptococcus and Kwoniella reveals pathogenesis evolution and contrasting modes of karyotype evolution via chromosome fusion or intercentromeric recombination.</title>
        <authorList>
            <person name="Coelho M.A."/>
            <person name="David-Palma M."/>
            <person name="Shea T."/>
            <person name="Bowers K."/>
            <person name="McGinley-Smith S."/>
            <person name="Mohammad A.W."/>
            <person name="Gnirke A."/>
            <person name="Yurkov A.M."/>
            <person name="Nowrousian M."/>
            <person name="Sun S."/>
            <person name="Cuomo C.A."/>
            <person name="Heitman J."/>
        </authorList>
    </citation>
    <scope>NUCLEOTIDE SEQUENCE [LARGE SCALE GENOMIC DNA]</scope>
    <source>
        <strain evidence="3 4">CBS 6074</strain>
    </source>
</reference>
<organism evidence="3 4">
    <name type="scientific">Kwoniella dendrophila CBS 6074</name>
    <dbReference type="NCBI Taxonomy" id="1295534"/>
    <lineage>
        <taxon>Eukaryota</taxon>
        <taxon>Fungi</taxon>
        <taxon>Dikarya</taxon>
        <taxon>Basidiomycota</taxon>
        <taxon>Agaricomycotina</taxon>
        <taxon>Tremellomycetes</taxon>
        <taxon>Tremellales</taxon>
        <taxon>Cryptococcaceae</taxon>
        <taxon>Kwoniella</taxon>
    </lineage>
</organism>
<gene>
    <name evidence="3" type="ORF">L201_000873</name>
</gene>